<proteinExistence type="predicted"/>
<accession>L7CES1</accession>
<sequence length="129" mass="14414">MHDFPGSVSKPFVHILRPLDQTDCQTGESFDPMFPYANRTPQVTHKTRELTFRRLKNQSIAGKIDSQMQFAKTSFDAQPAGSPYRAHFILPFCPNNGDRTSLVILYVGTALMVSISALSTSVLELCCCR</sequence>
<protein>
    <submittedName>
        <fullName evidence="2">Uncharacterized protein</fullName>
    </submittedName>
</protein>
<feature type="transmembrane region" description="Helical" evidence="1">
    <location>
        <begin position="103"/>
        <end position="123"/>
    </location>
</feature>
<dbReference type="EMBL" id="AMWG01000120">
    <property type="protein sequence ID" value="ELP31576.1"/>
    <property type="molecule type" value="Genomic_DNA"/>
</dbReference>
<keyword evidence="1" id="KW-0472">Membrane</keyword>
<dbReference type="Proteomes" id="UP000010959">
    <property type="component" value="Unassembled WGS sequence"/>
</dbReference>
<evidence type="ECO:0000313" key="2">
    <source>
        <dbReference type="EMBL" id="ELP31576.1"/>
    </source>
</evidence>
<evidence type="ECO:0000313" key="3">
    <source>
        <dbReference type="Proteomes" id="UP000010959"/>
    </source>
</evidence>
<comment type="caution">
    <text evidence="2">The sequence shown here is derived from an EMBL/GenBank/DDBJ whole genome shotgun (WGS) entry which is preliminary data.</text>
</comment>
<dbReference type="PATRIC" id="fig|993516.3.peg.4792"/>
<reference evidence="2 3" key="1">
    <citation type="journal article" date="2013" name="Mar. Genomics">
        <title>Expression of sulfatases in Rhodopirellula baltica and the diversity of sulfatases in the genus Rhodopirellula.</title>
        <authorList>
            <person name="Wegner C.E."/>
            <person name="Richter-Heitmann T."/>
            <person name="Klindworth A."/>
            <person name="Klockow C."/>
            <person name="Richter M."/>
            <person name="Achstetter T."/>
            <person name="Glockner F.O."/>
            <person name="Harder J."/>
        </authorList>
    </citation>
    <scope>NUCLEOTIDE SEQUENCE [LARGE SCALE GENOMIC DNA]</scope>
    <source>
        <strain evidence="2 3">SWK14</strain>
    </source>
</reference>
<gene>
    <name evidence="2" type="ORF">RBSWK_04487</name>
</gene>
<name>L7CES1_RHOBT</name>
<keyword evidence="1" id="KW-0812">Transmembrane</keyword>
<dbReference type="AlphaFoldDB" id="L7CES1"/>
<evidence type="ECO:0000256" key="1">
    <source>
        <dbReference type="SAM" id="Phobius"/>
    </source>
</evidence>
<keyword evidence="1" id="KW-1133">Transmembrane helix</keyword>
<organism evidence="2 3">
    <name type="scientific">Rhodopirellula baltica SWK14</name>
    <dbReference type="NCBI Taxonomy" id="993516"/>
    <lineage>
        <taxon>Bacteria</taxon>
        <taxon>Pseudomonadati</taxon>
        <taxon>Planctomycetota</taxon>
        <taxon>Planctomycetia</taxon>
        <taxon>Pirellulales</taxon>
        <taxon>Pirellulaceae</taxon>
        <taxon>Rhodopirellula</taxon>
    </lineage>
</organism>